<name>A0A9E4DRI6_9ENTE</name>
<dbReference type="AlphaFoldDB" id="A0A9E4DRI6"/>
<feature type="signal peptide" evidence="1">
    <location>
        <begin position="1"/>
        <end position="23"/>
    </location>
</feature>
<keyword evidence="1" id="KW-0732">Signal</keyword>
<dbReference type="Proteomes" id="UP000813384">
    <property type="component" value="Unassembled WGS sequence"/>
</dbReference>
<feature type="domain" description="DUF6843" evidence="2">
    <location>
        <begin position="29"/>
        <end position="133"/>
    </location>
</feature>
<reference evidence="3" key="2">
    <citation type="submission" date="2021-11" db="EMBL/GenBank/DDBJ databases">
        <authorList>
            <person name="Gilroy R."/>
        </authorList>
    </citation>
    <scope>NUCLEOTIDE SEQUENCE</scope>
    <source>
        <strain evidence="3">150</strain>
    </source>
</reference>
<evidence type="ECO:0000313" key="3">
    <source>
        <dbReference type="EMBL" id="MCC9273524.1"/>
    </source>
</evidence>
<dbReference type="Pfam" id="PF20862">
    <property type="entry name" value="DUF6843"/>
    <property type="match status" value="1"/>
</dbReference>
<proteinExistence type="predicted"/>
<feature type="chain" id="PRO_5038506881" description="DUF6843 domain-containing protein" evidence="1">
    <location>
        <begin position="24"/>
        <end position="158"/>
    </location>
</feature>
<dbReference type="PROSITE" id="PS51257">
    <property type="entry name" value="PROKAR_LIPOPROTEIN"/>
    <property type="match status" value="1"/>
</dbReference>
<evidence type="ECO:0000313" key="4">
    <source>
        <dbReference type="Proteomes" id="UP000813384"/>
    </source>
</evidence>
<organism evidence="3 4">
    <name type="scientific">Enterococcus aquimarinus</name>
    <dbReference type="NCBI Taxonomy" id="328396"/>
    <lineage>
        <taxon>Bacteria</taxon>
        <taxon>Bacillati</taxon>
        <taxon>Bacillota</taxon>
        <taxon>Bacilli</taxon>
        <taxon>Lactobacillales</taxon>
        <taxon>Enterococcaceae</taxon>
        <taxon>Enterococcus</taxon>
    </lineage>
</organism>
<reference evidence="3" key="1">
    <citation type="journal article" date="2021" name="PeerJ">
        <title>Extensive microbial diversity within the chicken gut microbiome revealed by metagenomics and culture.</title>
        <authorList>
            <person name="Gilroy R."/>
            <person name="Ravi A."/>
            <person name="Getino M."/>
            <person name="Pursley I."/>
            <person name="Horton D.L."/>
            <person name="Alikhan N.F."/>
            <person name="Baker D."/>
            <person name="Gharbi K."/>
            <person name="Hall N."/>
            <person name="Watson M."/>
            <person name="Adriaenssens E.M."/>
            <person name="Foster-Nyarko E."/>
            <person name="Jarju S."/>
            <person name="Secka A."/>
            <person name="Antonio M."/>
            <person name="Oren A."/>
            <person name="Chaudhuri R.R."/>
            <person name="La Ragione R."/>
            <person name="Hildebrand F."/>
            <person name="Pallen M.J."/>
        </authorList>
    </citation>
    <scope>NUCLEOTIDE SEQUENCE</scope>
    <source>
        <strain evidence="3">150</strain>
    </source>
</reference>
<accession>A0A9E4DRI6</accession>
<sequence>MKKLSIFFMAICFVFVAAGCSKANGKFEFLIPEDYVGWAYIIYDQSEYPEIKKENGVTTFRIGEDGILKTSNKDAFYGTSTDRYFYVDEEGNKVKELDQIEDIHNKGAGKMDGGGGVKNGVEYTIEALPVVESFFVGDKSLMKNYKEVYPEDEMEQTK</sequence>
<protein>
    <recommendedName>
        <fullName evidence="2">DUF6843 domain-containing protein</fullName>
    </recommendedName>
</protein>
<dbReference type="InterPro" id="IPR049293">
    <property type="entry name" value="DUF6843"/>
</dbReference>
<evidence type="ECO:0000256" key="1">
    <source>
        <dbReference type="SAM" id="SignalP"/>
    </source>
</evidence>
<dbReference type="EMBL" id="JAJJVO010000069">
    <property type="protein sequence ID" value="MCC9273524.1"/>
    <property type="molecule type" value="Genomic_DNA"/>
</dbReference>
<evidence type="ECO:0000259" key="2">
    <source>
        <dbReference type="Pfam" id="PF20862"/>
    </source>
</evidence>
<gene>
    <name evidence="3" type="ORF">K8V42_04450</name>
</gene>
<comment type="caution">
    <text evidence="3">The sequence shown here is derived from an EMBL/GenBank/DDBJ whole genome shotgun (WGS) entry which is preliminary data.</text>
</comment>